<feature type="compositionally biased region" description="Basic residues" evidence="1">
    <location>
        <begin position="111"/>
        <end position="123"/>
    </location>
</feature>
<evidence type="ECO:0000313" key="2">
    <source>
        <dbReference type="EMBL" id="EGI58453.1"/>
    </source>
</evidence>
<dbReference type="Proteomes" id="UP000007755">
    <property type="component" value="Unassembled WGS sequence"/>
</dbReference>
<name>F4X4Z6_ACREC</name>
<gene>
    <name evidence="2" type="ORF">G5I_13419</name>
</gene>
<feature type="region of interest" description="Disordered" evidence="1">
    <location>
        <begin position="1"/>
        <end position="37"/>
    </location>
</feature>
<evidence type="ECO:0000256" key="1">
    <source>
        <dbReference type="SAM" id="MobiDB-lite"/>
    </source>
</evidence>
<feature type="compositionally biased region" description="Basic and acidic residues" evidence="1">
    <location>
        <begin position="15"/>
        <end position="24"/>
    </location>
</feature>
<accession>F4X4Z6</accession>
<reference evidence="2" key="1">
    <citation type="submission" date="2011-02" db="EMBL/GenBank/DDBJ databases">
        <title>The genome of the leaf-cutting ant Acromyrmex echinatior suggests key adaptations to social evolution and fungus farming.</title>
        <authorList>
            <person name="Nygaard S."/>
            <person name="Zhang G."/>
        </authorList>
    </citation>
    <scope>NUCLEOTIDE SEQUENCE</scope>
</reference>
<proteinExistence type="predicted"/>
<organism evidence="3">
    <name type="scientific">Acromyrmex echinatior</name>
    <name type="common">Panamanian leafcutter ant</name>
    <name type="synonym">Acromyrmex octospinosus echinatior</name>
    <dbReference type="NCBI Taxonomy" id="103372"/>
    <lineage>
        <taxon>Eukaryota</taxon>
        <taxon>Metazoa</taxon>
        <taxon>Ecdysozoa</taxon>
        <taxon>Arthropoda</taxon>
        <taxon>Hexapoda</taxon>
        <taxon>Insecta</taxon>
        <taxon>Pterygota</taxon>
        <taxon>Neoptera</taxon>
        <taxon>Endopterygota</taxon>
        <taxon>Hymenoptera</taxon>
        <taxon>Apocrita</taxon>
        <taxon>Aculeata</taxon>
        <taxon>Formicoidea</taxon>
        <taxon>Formicidae</taxon>
        <taxon>Myrmicinae</taxon>
        <taxon>Acromyrmex</taxon>
    </lineage>
</organism>
<feature type="region of interest" description="Disordered" evidence="1">
    <location>
        <begin position="79"/>
        <end position="133"/>
    </location>
</feature>
<dbReference type="InParanoid" id="F4X4Z6"/>
<dbReference type="EMBL" id="GL888680">
    <property type="protein sequence ID" value="EGI58453.1"/>
    <property type="molecule type" value="Genomic_DNA"/>
</dbReference>
<dbReference type="AlphaFoldDB" id="F4X4Z6"/>
<evidence type="ECO:0000313" key="3">
    <source>
        <dbReference type="Proteomes" id="UP000007755"/>
    </source>
</evidence>
<keyword evidence="3" id="KW-1185">Reference proteome</keyword>
<protein>
    <submittedName>
        <fullName evidence="2">Uncharacterized protein</fullName>
    </submittedName>
</protein>
<sequence length="183" mass="20855">MEVGTRKEEEEDEEEKRGRIKEMRSVGSFEGPAGDPLHPLHGPFHALLWYLGARRGPHSRRCAKWRQDLQSRKEIAVERHESPVRSVARTKCTNANFGPRDFPQQEVSSGRRGKQQRERKKGRTLVGRERERETGGTQASLIIGLNVANADFDESSGFECPLRFVESSKQLCEKLTQAVMQKI</sequence>